<dbReference type="GO" id="GO:0005657">
    <property type="term" value="C:replication fork"/>
    <property type="evidence" value="ECO:0007669"/>
    <property type="project" value="TreeGrafter"/>
</dbReference>
<comment type="caution">
    <text evidence="2">The sequence shown here is derived from an EMBL/GenBank/DDBJ whole genome shotgun (WGS) entry which is preliminary data.</text>
</comment>
<feature type="domain" description="DNA helicase Pif1-like 2B" evidence="1">
    <location>
        <begin position="26"/>
        <end position="72"/>
    </location>
</feature>
<dbReference type="EMBL" id="JAWXYG010000012">
    <property type="protein sequence ID" value="KAK4256612.1"/>
    <property type="molecule type" value="Genomic_DNA"/>
</dbReference>
<accession>A0AAE1M7P6</accession>
<dbReference type="Pfam" id="PF21530">
    <property type="entry name" value="Pif1_2B_dom"/>
    <property type="match status" value="1"/>
</dbReference>
<reference evidence="2" key="1">
    <citation type="submission" date="2023-10" db="EMBL/GenBank/DDBJ databases">
        <title>Chromosome-level genome of the transformable northern wattle, Acacia crassicarpa.</title>
        <authorList>
            <person name="Massaro I."/>
            <person name="Sinha N.R."/>
            <person name="Poethig S."/>
            <person name="Leichty A.R."/>
        </authorList>
    </citation>
    <scope>NUCLEOTIDE SEQUENCE</scope>
    <source>
        <strain evidence="2">Acra3RX</strain>
        <tissue evidence="2">Leaf</tissue>
    </source>
</reference>
<dbReference type="InterPro" id="IPR049163">
    <property type="entry name" value="Pif1-like_2B_dom"/>
</dbReference>
<dbReference type="PANTHER" id="PTHR23274">
    <property type="entry name" value="DNA HELICASE-RELATED"/>
    <property type="match status" value="1"/>
</dbReference>
<dbReference type="AlphaFoldDB" id="A0AAE1M7P6"/>
<dbReference type="FunFam" id="3.40.50.300:FF:002884">
    <property type="entry name" value="ATP-dependent DNA helicase"/>
    <property type="match status" value="1"/>
</dbReference>
<gene>
    <name evidence="2" type="ORF">QN277_006315</name>
</gene>
<dbReference type="PANTHER" id="PTHR23274:SF48">
    <property type="entry name" value="ATP-DEPENDENT DNA HELICASE"/>
    <property type="match status" value="1"/>
</dbReference>
<dbReference type="CDD" id="cd18809">
    <property type="entry name" value="SF1_C_RecD"/>
    <property type="match status" value="1"/>
</dbReference>
<evidence type="ECO:0000259" key="1">
    <source>
        <dbReference type="Pfam" id="PF21530"/>
    </source>
</evidence>
<dbReference type="GO" id="GO:0006260">
    <property type="term" value="P:DNA replication"/>
    <property type="evidence" value="ECO:0007669"/>
    <property type="project" value="TreeGrafter"/>
</dbReference>
<protein>
    <recommendedName>
        <fullName evidence="1">DNA helicase Pif1-like 2B domain-containing protein</fullName>
    </recommendedName>
</protein>
<dbReference type="Proteomes" id="UP001293593">
    <property type="component" value="Unassembled WGS sequence"/>
</dbReference>
<proteinExistence type="predicted"/>
<keyword evidence="3" id="KW-1185">Reference proteome</keyword>
<name>A0AAE1M7P6_9FABA</name>
<organism evidence="2 3">
    <name type="scientific">Acacia crassicarpa</name>
    <name type="common">northern wattle</name>
    <dbReference type="NCBI Taxonomy" id="499986"/>
    <lineage>
        <taxon>Eukaryota</taxon>
        <taxon>Viridiplantae</taxon>
        <taxon>Streptophyta</taxon>
        <taxon>Embryophyta</taxon>
        <taxon>Tracheophyta</taxon>
        <taxon>Spermatophyta</taxon>
        <taxon>Magnoliopsida</taxon>
        <taxon>eudicotyledons</taxon>
        <taxon>Gunneridae</taxon>
        <taxon>Pentapetalae</taxon>
        <taxon>rosids</taxon>
        <taxon>fabids</taxon>
        <taxon>Fabales</taxon>
        <taxon>Fabaceae</taxon>
        <taxon>Caesalpinioideae</taxon>
        <taxon>mimosoid clade</taxon>
        <taxon>Acacieae</taxon>
        <taxon>Acacia</taxon>
    </lineage>
</organism>
<evidence type="ECO:0000313" key="3">
    <source>
        <dbReference type="Proteomes" id="UP001293593"/>
    </source>
</evidence>
<dbReference type="SUPFAM" id="SSF52540">
    <property type="entry name" value="P-loop containing nucleoside triphosphate hydrolases"/>
    <property type="match status" value="1"/>
</dbReference>
<sequence>MEYYSCDTICKSSQDCDGFEDLYTTEFLNTIICSGLPLHVLILKVGVPIMLLRNIDQAAGLCNGTRLRITHLGKNVIEGLTLNGSSPNQKVLIHRMDMNPSDSSLPFRMKRRQFPITLSFAMTINKSQGQSLQNVGLYLTKPVFTHGQLYVALSRVNNIAGLRILIQDGSNGGKCTTTNVVYKEIFRNVILK</sequence>
<dbReference type="InterPro" id="IPR027417">
    <property type="entry name" value="P-loop_NTPase"/>
</dbReference>
<evidence type="ECO:0000313" key="2">
    <source>
        <dbReference type="EMBL" id="KAK4256612.1"/>
    </source>
</evidence>